<evidence type="ECO:0000313" key="13">
    <source>
        <dbReference type="EMBL" id="PKY90290.1"/>
    </source>
</evidence>
<dbReference type="InterPro" id="IPR031167">
    <property type="entry name" value="G_OBG"/>
</dbReference>
<dbReference type="EC" id="3.6.5.-" evidence="9"/>
<evidence type="ECO:0000256" key="2">
    <source>
        <dbReference type="ARBA" id="ARBA00007699"/>
    </source>
</evidence>
<dbReference type="InterPro" id="IPR045086">
    <property type="entry name" value="OBG_GTPase"/>
</dbReference>
<dbReference type="Pfam" id="PF09269">
    <property type="entry name" value="DUF1967"/>
    <property type="match status" value="1"/>
</dbReference>
<dbReference type="HAMAP" id="MF_01454">
    <property type="entry name" value="GTPase_Obg"/>
    <property type="match status" value="1"/>
</dbReference>
<accession>A0A2I1K3R2</accession>
<dbReference type="SUPFAM" id="SSF52540">
    <property type="entry name" value="P-loop containing nucleoside triphosphate hydrolases"/>
    <property type="match status" value="1"/>
</dbReference>
<keyword evidence="6 9" id="KW-0378">Hydrolase</keyword>
<evidence type="ECO:0000259" key="11">
    <source>
        <dbReference type="PROSITE" id="PS51881"/>
    </source>
</evidence>
<name>A0A2I1K3R2_9LACT</name>
<evidence type="ECO:0000256" key="7">
    <source>
        <dbReference type="ARBA" id="ARBA00022842"/>
    </source>
</evidence>
<dbReference type="NCBIfam" id="TIGR02729">
    <property type="entry name" value="Obg_CgtA"/>
    <property type="match status" value="1"/>
</dbReference>
<feature type="domain" description="Obg" evidence="12">
    <location>
        <begin position="2"/>
        <end position="160"/>
    </location>
</feature>
<dbReference type="EMBL" id="PKHE01000004">
    <property type="protein sequence ID" value="PKY90290.1"/>
    <property type="molecule type" value="Genomic_DNA"/>
</dbReference>
<dbReference type="PROSITE" id="PS00905">
    <property type="entry name" value="GTP1_OBG"/>
    <property type="match status" value="1"/>
</dbReference>
<dbReference type="GO" id="GO:0005737">
    <property type="term" value="C:cytoplasm"/>
    <property type="evidence" value="ECO:0007669"/>
    <property type="project" value="UniProtKB-SubCell"/>
</dbReference>
<dbReference type="RefSeq" id="WP_101953920.1">
    <property type="nucleotide sequence ID" value="NZ_PKHE01000004.1"/>
</dbReference>
<feature type="domain" description="OBG-type G" evidence="10">
    <location>
        <begin position="161"/>
        <end position="338"/>
    </location>
</feature>
<feature type="domain" description="OCT" evidence="11">
    <location>
        <begin position="357"/>
        <end position="435"/>
    </location>
</feature>
<feature type="binding site" evidence="9">
    <location>
        <begin position="283"/>
        <end position="286"/>
    </location>
    <ligand>
        <name>GTP</name>
        <dbReference type="ChEBI" id="CHEBI:37565"/>
    </ligand>
</feature>
<evidence type="ECO:0000259" key="12">
    <source>
        <dbReference type="PROSITE" id="PS51883"/>
    </source>
</evidence>
<keyword evidence="7 9" id="KW-0460">Magnesium</keyword>
<dbReference type="InterPro" id="IPR036726">
    <property type="entry name" value="GTP1_OBG_dom_sf"/>
</dbReference>
<dbReference type="PANTHER" id="PTHR11702:SF31">
    <property type="entry name" value="MITOCHONDRIAL RIBOSOME-ASSOCIATED GTPASE 2"/>
    <property type="match status" value="1"/>
</dbReference>
<dbReference type="Gene3D" id="3.40.50.300">
    <property type="entry name" value="P-loop containing nucleotide triphosphate hydrolases"/>
    <property type="match status" value="1"/>
</dbReference>
<dbReference type="InterPro" id="IPR014100">
    <property type="entry name" value="GTP-bd_Obg/CgtA"/>
</dbReference>
<keyword evidence="3 9" id="KW-0963">Cytoplasm</keyword>
<evidence type="ECO:0000256" key="1">
    <source>
        <dbReference type="ARBA" id="ARBA00001946"/>
    </source>
</evidence>
<sequence length="435" mass="47823">MSSLIDYVQVNVKAGKGGDGMVAFRREKYVPDGGPAGGDGGRGGSIYFQVDEGLRTLLDFRYHRHIKAKNGENGMSKNKYGADAEDAYISVPPGTIVRRADNQQLIADLVEHNQVALIAKGGRGGRGNVKFATHKNPAPSIAENGEPGEEFDVILELKMIADIGIVGLPSAGKSTLLSVVSNAKPKIADYHFTTLEPNLGVVKVDSDHEFIVADMPGLIEGASEGVGLGIQFLKHIERTKALWHVLDMSGEYVDPFESYLTVQEEIGQYNELILDRPSIIVANKMDTFDAKENLELFKTSLAEYYQSIDRDQPPVIEISAWQNKGTASLIQLTQSILASAEEIALFEEEAEDQVVYQLETPEPDFVIHQVSESEWEITGARIEKLFAMTNLAHDESLARFARQMRGMGIDDALREQGAQNGDIITISGYQFEFLD</sequence>
<feature type="binding site" evidence="9">
    <location>
        <begin position="167"/>
        <end position="174"/>
    </location>
    <ligand>
        <name>GTP</name>
        <dbReference type="ChEBI" id="CHEBI:37565"/>
    </ligand>
</feature>
<evidence type="ECO:0000256" key="3">
    <source>
        <dbReference type="ARBA" id="ARBA00022490"/>
    </source>
</evidence>
<dbReference type="PANTHER" id="PTHR11702">
    <property type="entry name" value="DEVELOPMENTALLY REGULATED GTP-BINDING PROTEIN-RELATED"/>
    <property type="match status" value="1"/>
</dbReference>
<reference evidence="13 14" key="1">
    <citation type="submission" date="2017-12" db="EMBL/GenBank/DDBJ databases">
        <title>Phylogenetic diversity of female urinary microbiome.</title>
        <authorList>
            <person name="Thomas-White K."/>
            <person name="Wolfe A.J."/>
        </authorList>
    </citation>
    <scope>NUCLEOTIDE SEQUENCE [LARGE SCALE GENOMIC DNA]</scope>
    <source>
        <strain evidence="13 14">UMB0898</strain>
    </source>
</reference>
<comment type="subunit">
    <text evidence="9">Monomer.</text>
</comment>
<dbReference type="GO" id="GO:0000287">
    <property type="term" value="F:magnesium ion binding"/>
    <property type="evidence" value="ECO:0007669"/>
    <property type="project" value="InterPro"/>
</dbReference>
<evidence type="ECO:0000256" key="9">
    <source>
        <dbReference type="HAMAP-Rule" id="MF_01454"/>
    </source>
</evidence>
<gene>
    <name evidence="13" type="primary">obgE</name>
    <name evidence="13" type="synonym">cgtA</name>
    <name evidence="9 13" type="synonym">obg</name>
    <name evidence="13" type="synonym">yhbZ</name>
    <name evidence="13" type="ORF">CYJ57_02325</name>
</gene>
<dbReference type="PROSITE" id="PS51710">
    <property type="entry name" value="G_OBG"/>
    <property type="match status" value="1"/>
</dbReference>
<dbReference type="Pfam" id="PF01926">
    <property type="entry name" value="MMR_HSR1"/>
    <property type="match status" value="1"/>
</dbReference>
<dbReference type="FunFam" id="2.70.210.12:FF:000001">
    <property type="entry name" value="GTPase Obg"/>
    <property type="match status" value="1"/>
</dbReference>
<feature type="binding site" evidence="9">
    <location>
        <begin position="319"/>
        <end position="321"/>
    </location>
    <ligand>
        <name>GTP</name>
        <dbReference type="ChEBI" id="CHEBI:37565"/>
    </ligand>
</feature>
<dbReference type="NCBIfam" id="TIGR03595">
    <property type="entry name" value="Obg_CgtA_exten"/>
    <property type="match status" value="1"/>
</dbReference>
<dbReference type="OrthoDB" id="9807318at2"/>
<dbReference type="GO" id="GO:0042254">
    <property type="term" value="P:ribosome biogenesis"/>
    <property type="evidence" value="ECO:0007669"/>
    <property type="project" value="UniProtKB-UniRule"/>
</dbReference>
<dbReference type="SUPFAM" id="SSF102741">
    <property type="entry name" value="Obg GTP-binding protein C-terminal domain"/>
    <property type="match status" value="1"/>
</dbReference>
<dbReference type="GO" id="GO:0003924">
    <property type="term" value="F:GTPase activity"/>
    <property type="evidence" value="ECO:0007669"/>
    <property type="project" value="UniProtKB-UniRule"/>
</dbReference>
<evidence type="ECO:0000259" key="10">
    <source>
        <dbReference type="PROSITE" id="PS51710"/>
    </source>
</evidence>
<dbReference type="InterPro" id="IPR006169">
    <property type="entry name" value="GTP1_OBG_dom"/>
</dbReference>
<protein>
    <recommendedName>
        <fullName evidence="9">GTPase Obg</fullName>
        <ecNumber evidence="9">3.6.5.-</ecNumber>
    </recommendedName>
    <alternativeName>
        <fullName evidence="9">GTP-binding protein Obg</fullName>
    </alternativeName>
</protein>
<feature type="binding site" evidence="9">
    <location>
        <position position="194"/>
    </location>
    <ligand>
        <name>Mg(2+)</name>
        <dbReference type="ChEBI" id="CHEBI:18420"/>
    </ligand>
</feature>
<dbReference type="PROSITE" id="PS51881">
    <property type="entry name" value="OCT"/>
    <property type="match status" value="1"/>
</dbReference>
<dbReference type="InterPro" id="IPR006073">
    <property type="entry name" value="GTP-bd"/>
</dbReference>
<dbReference type="Pfam" id="PF01018">
    <property type="entry name" value="GTP1_OBG"/>
    <property type="match status" value="1"/>
</dbReference>
<comment type="similarity">
    <text evidence="2 9">Belongs to the TRAFAC class OBG-HflX-like GTPase superfamily. OBG GTPase family.</text>
</comment>
<feature type="binding site" evidence="9">
    <location>
        <position position="174"/>
    </location>
    <ligand>
        <name>Mg(2+)</name>
        <dbReference type="ChEBI" id="CHEBI:18420"/>
    </ligand>
</feature>
<dbReference type="Proteomes" id="UP000234384">
    <property type="component" value="Unassembled WGS sequence"/>
</dbReference>
<dbReference type="GO" id="GO:0005525">
    <property type="term" value="F:GTP binding"/>
    <property type="evidence" value="ECO:0007669"/>
    <property type="project" value="UniProtKB-UniRule"/>
</dbReference>
<proteinExistence type="inferred from homology"/>
<dbReference type="Gene3D" id="2.70.210.12">
    <property type="entry name" value="GTP1/OBG domain"/>
    <property type="match status" value="1"/>
</dbReference>
<dbReference type="InterPro" id="IPR015349">
    <property type="entry name" value="OCT_dom"/>
</dbReference>
<dbReference type="NCBIfam" id="NF008956">
    <property type="entry name" value="PRK12299.1"/>
    <property type="match status" value="1"/>
</dbReference>
<dbReference type="AlphaFoldDB" id="A0A2I1K3R2"/>
<dbReference type="PIRSF" id="PIRSF002401">
    <property type="entry name" value="GTP_bd_Obg/CgtA"/>
    <property type="match status" value="1"/>
</dbReference>
<dbReference type="NCBIfam" id="NF008954">
    <property type="entry name" value="PRK12296.1"/>
    <property type="match status" value="1"/>
</dbReference>
<keyword evidence="5 9" id="KW-0547">Nucleotide-binding</keyword>
<evidence type="ECO:0000256" key="4">
    <source>
        <dbReference type="ARBA" id="ARBA00022723"/>
    </source>
</evidence>
<dbReference type="InterPro" id="IPR036346">
    <property type="entry name" value="GTP-bd_prot_GTP1/OBG_C_sf"/>
</dbReference>
<comment type="caution">
    <text evidence="13">The sequence shown here is derived from an EMBL/GenBank/DDBJ whole genome shotgun (WGS) entry which is preliminary data.</text>
</comment>
<dbReference type="SUPFAM" id="SSF82051">
    <property type="entry name" value="Obg GTP-binding protein N-terminal domain"/>
    <property type="match status" value="1"/>
</dbReference>
<dbReference type="InterPro" id="IPR006074">
    <property type="entry name" value="GTP1-OBG_CS"/>
</dbReference>
<dbReference type="NCBIfam" id="NF008955">
    <property type="entry name" value="PRK12297.1"/>
    <property type="match status" value="1"/>
</dbReference>
<evidence type="ECO:0000256" key="8">
    <source>
        <dbReference type="ARBA" id="ARBA00023134"/>
    </source>
</evidence>
<dbReference type="PRINTS" id="PR00326">
    <property type="entry name" value="GTP1OBG"/>
</dbReference>
<evidence type="ECO:0000256" key="6">
    <source>
        <dbReference type="ARBA" id="ARBA00022801"/>
    </source>
</evidence>
<feature type="binding site" evidence="9">
    <location>
        <begin position="214"/>
        <end position="217"/>
    </location>
    <ligand>
        <name>GTP</name>
        <dbReference type="ChEBI" id="CHEBI:37565"/>
    </ligand>
</feature>
<comment type="function">
    <text evidence="9">An essential GTPase which binds GTP, GDP and possibly (p)ppGpp with moderate affinity, with high nucleotide exchange rates and a fairly low GTP hydrolysis rate. Plays a role in control of the cell cycle, stress response, ribosome biogenesis and in those bacteria that undergo differentiation, in morphogenesis control.</text>
</comment>
<evidence type="ECO:0000313" key="14">
    <source>
        <dbReference type="Proteomes" id="UP000234384"/>
    </source>
</evidence>
<dbReference type="CDD" id="cd01898">
    <property type="entry name" value="Obg"/>
    <property type="match status" value="1"/>
</dbReference>
<dbReference type="Gene3D" id="3.30.300.350">
    <property type="entry name" value="GTP-binding protein OBG, C-terminal domain"/>
    <property type="match status" value="1"/>
</dbReference>
<organism evidence="13 14">
    <name type="scientific">Falseniella ignava</name>
    <dbReference type="NCBI Taxonomy" id="137730"/>
    <lineage>
        <taxon>Bacteria</taxon>
        <taxon>Bacillati</taxon>
        <taxon>Bacillota</taxon>
        <taxon>Bacilli</taxon>
        <taxon>Lactobacillales</taxon>
        <taxon>Aerococcaceae</taxon>
        <taxon>Falseniella</taxon>
    </lineage>
</organism>
<comment type="cofactor">
    <cofactor evidence="1 9">
        <name>Mg(2+)</name>
        <dbReference type="ChEBI" id="CHEBI:18420"/>
    </cofactor>
</comment>
<keyword evidence="8 9" id="KW-0342">GTP-binding</keyword>
<evidence type="ECO:0000256" key="5">
    <source>
        <dbReference type="ARBA" id="ARBA00022741"/>
    </source>
</evidence>
<comment type="subcellular location">
    <subcellularLocation>
        <location evidence="9">Cytoplasm</location>
    </subcellularLocation>
</comment>
<keyword evidence="4 9" id="KW-0479">Metal-binding</keyword>
<dbReference type="InterPro" id="IPR027417">
    <property type="entry name" value="P-loop_NTPase"/>
</dbReference>
<feature type="binding site" evidence="9">
    <location>
        <begin position="192"/>
        <end position="196"/>
    </location>
    <ligand>
        <name>GTP</name>
        <dbReference type="ChEBI" id="CHEBI:37565"/>
    </ligand>
</feature>
<dbReference type="PROSITE" id="PS51883">
    <property type="entry name" value="OBG"/>
    <property type="match status" value="1"/>
</dbReference>